<dbReference type="Proteomes" id="UP001056120">
    <property type="component" value="Linkage Group LG20"/>
</dbReference>
<comment type="caution">
    <text evidence="1">The sequence shown here is derived from an EMBL/GenBank/DDBJ whole genome shotgun (WGS) entry which is preliminary data.</text>
</comment>
<evidence type="ECO:0000313" key="1">
    <source>
        <dbReference type="EMBL" id="KAI3743331.1"/>
    </source>
</evidence>
<reference evidence="2" key="1">
    <citation type="journal article" date="2022" name="Mol. Ecol. Resour.">
        <title>The genomes of chicory, endive, great burdock and yacon provide insights into Asteraceae palaeo-polyploidization history and plant inulin production.</title>
        <authorList>
            <person name="Fan W."/>
            <person name="Wang S."/>
            <person name="Wang H."/>
            <person name="Wang A."/>
            <person name="Jiang F."/>
            <person name="Liu H."/>
            <person name="Zhao H."/>
            <person name="Xu D."/>
            <person name="Zhang Y."/>
        </authorList>
    </citation>
    <scope>NUCLEOTIDE SEQUENCE [LARGE SCALE GENOMIC DNA]</scope>
    <source>
        <strain evidence="2">cv. Yunnan</strain>
    </source>
</reference>
<sequence length="205" mass="22051">MKEASSQPFVPAMDEPSLSFRDIPLSPDPKSYPLHNMACSDVVDDTESEALVGEASSQPFVPAMDDPSLSFRDIPLSPDPKSYSLHNMACSDVVDDTESEALIDDPSDETSDVLLGHTPLRYVGFDQKIFVPEIFSETVNKVDFSSAPFKVFTDSKAVVAESTIVATNAVAKRLTFPGSGEGKLGFWNKGTFACAVCDDDDGLGV</sequence>
<organism evidence="1 2">
    <name type="scientific">Smallanthus sonchifolius</name>
    <dbReference type="NCBI Taxonomy" id="185202"/>
    <lineage>
        <taxon>Eukaryota</taxon>
        <taxon>Viridiplantae</taxon>
        <taxon>Streptophyta</taxon>
        <taxon>Embryophyta</taxon>
        <taxon>Tracheophyta</taxon>
        <taxon>Spermatophyta</taxon>
        <taxon>Magnoliopsida</taxon>
        <taxon>eudicotyledons</taxon>
        <taxon>Gunneridae</taxon>
        <taxon>Pentapetalae</taxon>
        <taxon>asterids</taxon>
        <taxon>campanulids</taxon>
        <taxon>Asterales</taxon>
        <taxon>Asteraceae</taxon>
        <taxon>Asteroideae</taxon>
        <taxon>Heliantheae alliance</taxon>
        <taxon>Millerieae</taxon>
        <taxon>Smallanthus</taxon>
    </lineage>
</organism>
<keyword evidence="2" id="KW-1185">Reference proteome</keyword>
<proteinExistence type="predicted"/>
<evidence type="ECO:0000313" key="2">
    <source>
        <dbReference type="Proteomes" id="UP001056120"/>
    </source>
</evidence>
<reference evidence="1 2" key="2">
    <citation type="journal article" date="2022" name="Mol. Ecol. Resour.">
        <title>The genomes of chicory, endive, great burdock and yacon provide insights into Asteraceae paleo-polyploidization history and plant inulin production.</title>
        <authorList>
            <person name="Fan W."/>
            <person name="Wang S."/>
            <person name="Wang H."/>
            <person name="Wang A."/>
            <person name="Jiang F."/>
            <person name="Liu H."/>
            <person name="Zhao H."/>
            <person name="Xu D."/>
            <person name="Zhang Y."/>
        </authorList>
    </citation>
    <scope>NUCLEOTIDE SEQUENCE [LARGE SCALE GENOMIC DNA]</scope>
    <source>
        <strain evidence="2">cv. Yunnan</strain>
        <tissue evidence="1">Leaves</tissue>
    </source>
</reference>
<dbReference type="EMBL" id="CM042037">
    <property type="protein sequence ID" value="KAI3743331.1"/>
    <property type="molecule type" value="Genomic_DNA"/>
</dbReference>
<gene>
    <name evidence="1" type="ORF">L1987_61038</name>
</gene>
<name>A0ACB9DA17_9ASTR</name>
<protein>
    <submittedName>
        <fullName evidence="1">Uncharacterized protein</fullName>
    </submittedName>
</protein>
<accession>A0ACB9DA17</accession>